<evidence type="ECO:0000256" key="2">
    <source>
        <dbReference type="PROSITE-ProRule" id="PRU00335"/>
    </source>
</evidence>
<dbReference type="InterPro" id="IPR001647">
    <property type="entry name" value="HTH_TetR"/>
</dbReference>
<dbReference type="AlphaFoldDB" id="A0A6C7E1U8"/>
<dbReference type="Pfam" id="PF00440">
    <property type="entry name" value="TetR_N"/>
    <property type="match status" value="1"/>
</dbReference>
<dbReference type="Gene3D" id="1.10.357.10">
    <property type="entry name" value="Tetracycline Repressor, domain 2"/>
    <property type="match status" value="1"/>
</dbReference>
<dbReference type="GO" id="GO:0000976">
    <property type="term" value="F:transcription cis-regulatory region binding"/>
    <property type="evidence" value="ECO:0007669"/>
    <property type="project" value="TreeGrafter"/>
</dbReference>
<accession>A0A6C7E1U8</accession>
<dbReference type="PROSITE" id="PS50977">
    <property type="entry name" value="HTH_TETR_2"/>
    <property type="match status" value="1"/>
</dbReference>
<dbReference type="SUPFAM" id="SSF46689">
    <property type="entry name" value="Homeodomain-like"/>
    <property type="match status" value="1"/>
</dbReference>
<dbReference type="RefSeq" id="WP_015440081.1">
    <property type="nucleotide sequence ID" value="NC_020520.1"/>
</dbReference>
<sequence length="233" mass="25354">MRVRNAVRRGGLMSGDSLAPKLTGPAAGAPPMAVDWTDKQLQRRSRIVEATLALLAQRSENVEVREVAGEANVALATVYSYFGSKEALFAEAYLTWCTRHWAAFAQDAVGDTDAARLENVLHRTIDAFAREPHMLRLINLTGRSGDSAVTSSLRASIDGAVELFETTMPGQGARDAHTIATIAFATLYFALNQWAAGLLRTDEVHDLISDLVRVTLVPTEPSPHADEQRQVGR</sequence>
<organism evidence="5 6">
    <name type="scientific">Ilumatobacter coccineus (strain NBRC 103263 / KCTC 29153 / YM16-304)</name>
    <dbReference type="NCBI Taxonomy" id="1313172"/>
    <lineage>
        <taxon>Bacteria</taxon>
        <taxon>Bacillati</taxon>
        <taxon>Actinomycetota</taxon>
        <taxon>Acidimicrobiia</taxon>
        <taxon>Acidimicrobiales</taxon>
        <taxon>Ilumatobacteraceae</taxon>
        <taxon>Ilumatobacter</taxon>
    </lineage>
</organism>
<dbReference type="PANTHER" id="PTHR30055">
    <property type="entry name" value="HTH-TYPE TRANSCRIPTIONAL REGULATOR RUTR"/>
    <property type="match status" value="1"/>
</dbReference>
<dbReference type="PRINTS" id="PR00455">
    <property type="entry name" value="HTHTETR"/>
</dbReference>
<feature type="DNA-binding region" description="H-T-H motif" evidence="2">
    <location>
        <begin position="63"/>
        <end position="82"/>
    </location>
</feature>
<feature type="domain" description="HTH tetR-type" evidence="4">
    <location>
        <begin position="41"/>
        <end position="100"/>
    </location>
</feature>
<proteinExistence type="predicted"/>
<dbReference type="EMBL" id="AP012057">
    <property type="protein sequence ID" value="BAN00833.1"/>
    <property type="molecule type" value="Genomic_DNA"/>
</dbReference>
<protein>
    <submittedName>
        <fullName evidence="5">Putative TetR family transcriptional regulator</fullName>
    </submittedName>
</protein>
<evidence type="ECO:0000256" key="3">
    <source>
        <dbReference type="SAM" id="MobiDB-lite"/>
    </source>
</evidence>
<evidence type="ECO:0000313" key="6">
    <source>
        <dbReference type="Proteomes" id="UP000011863"/>
    </source>
</evidence>
<evidence type="ECO:0000259" key="4">
    <source>
        <dbReference type="PROSITE" id="PS50977"/>
    </source>
</evidence>
<evidence type="ECO:0000256" key="1">
    <source>
        <dbReference type="ARBA" id="ARBA00023125"/>
    </source>
</evidence>
<keyword evidence="1 2" id="KW-0238">DNA-binding</keyword>
<dbReference type="InterPro" id="IPR050109">
    <property type="entry name" value="HTH-type_TetR-like_transc_reg"/>
</dbReference>
<keyword evidence="6" id="KW-1185">Reference proteome</keyword>
<dbReference type="GO" id="GO:0003700">
    <property type="term" value="F:DNA-binding transcription factor activity"/>
    <property type="evidence" value="ECO:0007669"/>
    <property type="project" value="TreeGrafter"/>
</dbReference>
<gene>
    <name evidence="5" type="ORF">YM304_05190</name>
</gene>
<dbReference type="Proteomes" id="UP000011863">
    <property type="component" value="Chromosome"/>
</dbReference>
<dbReference type="KEGG" id="aym:YM304_05190"/>
<dbReference type="InterPro" id="IPR009057">
    <property type="entry name" value="Homeodomain-like_sf"/>
</dbReference>
<feature type="region of interest" description="Disordered" evidence="3">
    <location>
        <begin position="1"/>
        <end position="29"/>
    </location>
</feature>
<reference evidence="5 6" key="1">
    <citation type="journal article" date="2013" name="Int. J. Syst. Evol. Microbiol.">
        <title>Ilumatobacter nonamiense sp. nov. and Ilumatobacter coccineum sp. nov., isolated from seashore sand.</title>
        <authorList>
            <person name="Matsumoto A."/>
            <person name="Kasai H."/>
            <person name="Matsuo Y."/>
            <person name="Shizuri Y."/>
            <person name="Ichikawa N."/>
            <person name="Fujita N."/>
            <person name="Omura S."/>
            <person name="Takahashi Y."/>
        </authorList>
    </citation>
    <scope>NUCLEOTIDE SEQUENCE [LARGE SCALE GENOMIC DNA]</scope>
    <source>
        <strain evidence="6">NBRC 103263 / KCTC 29153 / YM16-304</strain>
    </source>
</reference>
<name>A0A6C7E1U8_ILUCY</name>
<evidence type="ECO:0000313" key="5">
    <source>
        <dbReference type="EMBL" id="BAN00833.1"/>
    </source>
</evidence>
<dbReference type="PANTHER" id="PTHR30055:SF226">
    <property type="entry name" value="HTH-TYPE TRANSCRIPTIONAL REGULATOR PKSA"/>
    <property type="match status" value="1"/>
</dbReference>